<name>A0A5X4PM60_SALET</name>
<comment type="similarity">
    <text evidence="2">Belongs to the fimbrial protein family.</text>
</comment>
<accession>A0A5X4PM60</accession>
<dbReference type="PROSITE" id="PS51257">
    <property type="entry name" value="PROKAR_LIPOPROTEIN"/>
    <property type="match status" value="1"/>
</dbReference>
<dbReference type="Pfam" id="PF00419">
    <property type="entry name" value="Fimbrial"/>
    <property type="match status" value="1"/>
</dbReference>
<dbReference type="PANTHER" id="PTHR33420:SF3">
    <property type="entry name" value="FIMBRIAL SUBUNIT ELFA"/>
    <property type="match status" value="1"/>
</dbReference>
<evidence type="ECO:0000256" key="3">
    <source>
        <dbReference type="ARBA" id="ARBA00022729"/>
    </source>
</evidence>
<evidence type="ECO:0000256" key="4">
    <source>
        <dbReference type="ARBA" id="ARBA00023263"/>
    </source>
</evidence>
<evidence type="ECO:0000313" key="6">
    <source>
        <dbReference type="EMBL" id="EBZ8651201.1"/>
    </source>
</evidence>
<organism evidence="6">
    <name type="scientific">Salmonella enterica subsp. enterica serovar Hull</name>
    <dbReference type="NCBI Taxonomy" id="1403564"/>
    <lineage>
        <taxon>Bacteria</taxon>
        <taxon>Pseudomonadati</taxon>
        <taxon>Pseudomonadota</taxon>
        <taxon>Gammaproteobacteria</taxon>
        <taxon>Enterobacterales</taxon>
        <taxon>Enterobacteriaceae</taxon>
        <taxon>Salmonella</taxon>
    </lineage>
</organism>
<proteinExistence type="inferred from homology"/>
<dbReference type="InterPro" id="IPR050263">
    <property type="entry name" value="Bact_Fimbrial_Adh_Pro"/>
</dbReference>
<dbReference type="InterPro" id="IPR036937">
    <property type="entry name" value="Adhesion_dom_fimbrial_sf"/>
</dbReference>
<gene>
    <name evidence="6" type="ORF">EHB58_24020</name>
</gene>
<protein>
    <submittedName>
        <fullName evidence="6">Type 1 fimbrial protein</fullName>
    </submittedName>
</protein>
<dbReference type="EMBL" id="AAHSMS010000046">
    <property type="protein sequence ID" value="EBZ8651201.1"/>
    <property type="molecule type" value="Genomic_DNA"/>
</dbReference>
<feature type="domain" description="Fimbrial-type adhesion" evidence="5">
    <location>
        <begin position="33"/>
        <end position="179"/>
    </location>
</feature>
<dbReference type="Gene3D" id="2.60.40.1090">
    <property type="entry name" value="Fimbrial-type adhesion domain"/>
    <property type="match status" value="1"/>
</dbReference>
<evidence type="ECO:0000256" key="1">
    <source>
        <dbReference type="ARBA" id="ARBA00004561"/>
    </source>
</evidence>
<evidence type="ECO:0000256" key="2">
    <source>
        <dbReference type="ARBA" id="ARBA00006671"/>
    </source>
</evidence>
<dbReference type="SUPFAM" id="SSF49401">
    <property type="entry name" value="Bacterial adhesins"/>
    <property type="match status" value="1"/>
</dbReference>
<dbReference type="PANTHER" id="PTHR33420">
    <property type="entry name" value="FIMBRIAL SUBUNIT ELFA-RELATED"/>
    <property type="match status" value="1"/>
</dbReference>
<keyword evidence="3" id="KW-0732">Signal</keyword>
<dbReference type="InterPro" id="IPR000259">
    <property type="entry name" value="Adhesion_dom_fimbrial"/>
</dbReference>
<dbReference type="AlphaFoldDB" id="A0A5X4PM60"/>
<comment type="subcellular location">
    <subcellularLocation>
        <location evidence="1">Fimbrium</location>
    </subcellularLocation>
</comment>
<comment type="caution">
    <text evidence="6">The sequence shown here is derived from an EMBL/GenBank/DDBJ whole genome shotgun (WGS) entry which is preliminary data.</text>
</comment>
<dbReference type="InterPro" id="IPR008966">
    <property type="entry name" value="Adhesion_dom_sf"/>
</dbReference>
<dbReference type="GO" id="GO:0009289">
    <property type="term" value="C:pilus"/>
    <property type="evidence" value="ECO:0007669"/>
    <property type="project" value="UniProtKB-SubCell"/>
</dbReference>
<keyword evidence="4" id="KW-0281">Fimbrium</keyword>
<reference evidence="6" key="1">
    <citation type="submission" date="2018-11" db="EMBL/GenBank/DDBJ databases">
        <authorList>
            <person name="Ashton P.M."/>
            <person name="Dallman T."/>
            <person name="Nair S."/>
            <person name="De Pinna E."/>
            <person name="Peters T."/>
            <person name="Grant K."/>
        </authorList>
    </citation>
    <scope>NUCLEOTIDE SEQUENCE</scope>
    <source>
        <strain evidence="6">638096</strain>
    </source>
</reference>
<dbReference type="GO" id="GO:0043709">
    <property type="term" value="P:cell adhesion involved in single-species biofilm formation"/>
    <property type="evidence" value="ECO:0007669"/>
    <property type="project" value="TreeGrafter"/>
</dbReference>
<evidence type="ECO:0000259" key="5">
    <source>
        <dbReference type="Pfam" id="PF00419"/>
    </source>
</evidence>
<sequence>MNRENWPIAGAWLLLFLIAGCLQTVGAEQNIFFKATLLDNVCTFEQEDTPLEVKFPIRALKYFQNYSRTETESFVIGLKNCSAITLGKMVNLTFSFPQTQVVNGVAMLKPSGETGLVIALVDNKGKAIVPDHEIEVGPVTTIGTGNVNRFTLGAYVLAPESANVKAGQYSATITFTVSYR</sequence>